<dbReference type="InterPro" id="IPR002935">
    <property type="entry name" value="SAM_O-MeTrfase"/>
</dbReference>
<comment type="similarity">
    <text evidence="4">Belongs to the class I-like SAM-binding methyltransferase superfamily. Cation-dependent O-methyltransferase family.</text>
</comment>
<dbReference type="PANTHER" id="PTHR10509:SF14">
    <property type="entry name" value="CAFFEOYL-COA O-METHYLTRANSFERASE 3-RELATED"/>
    <property type="match status" value="1"/>
</dbReference>
<dbReference type="SUPFAM" id="SSF53335">
    <property type="entry name" value="S-adenosyl-L-methionine-dependent methyltransferases"/>
    <property type="match status" value="1"/>
</dbReference>
<dbReference type="Gene3D" id="3.40.50.150">
    <property type="entry name" value="Vaccinia Virus protein VP39"/>
    <property type="match status" value="1"/>
</dbReference>
<keyword evidence="3" id="KW-0949">S-adenosyl-L-methionine</keyword>
<keyword evidence="2" id="KW-0808">Transferase</keyword>
<evidence type="ECO:0000256" key="4">
    <source>
        <dbReference type="ARBA" id="ARBA00023453"/>
    </source>
</evidence>
<evidence type="ECO:0000256" key="1">
    <source>
        <dbReference type="ARBA" id="ARBA00022603"/>
    </source>
</evidence>
<dbReference type="PROSITE" id="PS51682">
    <property type="entry name" value="SAM_OMT_I"/>
    <property type="match status" value="1"/>
</dbReference>
<keyword evidence="6" id="KW-1185">Reference proteome</keyword>
<evidence type="ECO:0000313" key="5">
    <source>
        <dbReference type="EMBL" id="KAF2190685.1"/>
    </source>
</evidence>
<dbReference type="Proteomes" id="UP000800200">
    <property type="component" value="Unassembled WGS sequence"/>
</dbReference>
<dbReference type="GO" id="GO:0032259">
    <property type="term" value="P:methylation"/>
    <property type="evidence" value="ECO:0007669"/>
    <property type="project" value="UniProtKB-KW"/>
</dbReference>
<organism evidence="5 6">
    <name type="scientific">Zopfia rhizophila CBS 207.26</name>
    <dbReference type="NCBI Taxonomy" id="1314779"/>
    <lineage>
        <taxon>Eukaryota</taxon>
        <taxon>Fungi</taxon>
        <taxon>Dikarya</taxon>
        <taxon>Ascomycota</taxon>
        <taxon>Pezizomycotina</taxon>
        <taxon>Dothideomycetes</taxon>
        <taxon>Dothideomycetes incertae sedis</taxon>
        <taxon>Zopfiaceae</taxon>
        <taxon>Zopfia</taxon>
    </lineage>
</organism>
<evidence type="ECO:0000256" key="2">
    <source>
        <dbReference type="ARBA" id="ARBA00022679"/>
    </source>
</evidence>
<gene>
    <name evidence="5" type="ORF">K469DRAFT_721583</name>
</gene>
<dbReference type="PANTHER" id="PTHR10509">
    <property type="entry name" value="O-METHYLTRANSFERASE-RELATED"/>
    <property type="match status" value="1"/>
</dbReference>
<dbReference type="InterPro" id="IPR050362">
    <property type="entry name" value="Cation-dep_OMT"/>
</dbReference>
<sequence>MGQPGQSYERDERWIAVDAYSLSHLHPKTSTSPSAEALEYALINSEKNGLPDIAVSPSQGKFLMIQAKILKAKNILEVGTLGGYSTIWLANASPDVKVISVEVNEHHAEVARANIAKSGVEDRVQVRLGPGIEVLPQIAEEVKQGKRGKFQLVFIDADKENNWNYVDAAIGMSEPGACIIVDNVVRKGSLALGNTQDPRVEGARKVVENIGRDERLDAVVIQTVGEKNYDGFLIAVVK</sequence>
<dbReference type="EMBL" id="ML994618">
    <property type="protein sequence ID" value="KAF2190685.1"/>
    <property type="molecule type" value="Genomic_DNA"/>
</dbReference>
<dbReference type="Pfam" id="PF01596">
    <property type="entry name" value="Methyltransf_3"/>
    <property type="match status" value="1"/>
</dbReference>
<evidence type="ECO:0000256" key="3">
    <source>
        <dbReference type="ARBA" id="ARBA00022691"/>
    </source>
</evidence>
<dbReference type="OrthoDB" id="10251242at2759"/>
<dbReference type="CDD" id="cd02440">
    <property type="entry name" value="AdoMet_MTases"/>
    <property type="match status" value="1"/>
</dbReference>
<keyword evidence="1" id="KW-0489">Methyltransferase</keyword>
<dbReference type="GO" id="GO:0008171">
    <property type="term" value="F:O-methyltransferase activity"/>
    <property type="evidence" value="ECO:0007669"/>
    <property type="project" value="InterPro"/>
</dbReference>
<dbReference type="GO" id="GO:0008757">
    <property type="term" value="F:S-adenosylmethionine-dependent methyltransferase activity"/>
    <property type="evidence" value="ECO:0007669"/>
    <property type="project" value="TreeGrafter"/>
</dbReference>
<proteinExistence type="inferred from homology"/>
<dbReference type="AlphaFoldDB" id="A0A6A6EHX7"/>
<evidence type="ECO:0000313" key="6">
    <source>
        <dbReference type="Proteomes" id="UP000800200"/>
    </source>
</evidence>
<name>A0A6A6EHX7_9PEZI</name>
<accession>A0A6A6EHX7</accession>
<protein>
    <submittedName>
        <fullName evidence="5">O-methyltransferas-like protein family 3</fullName>
    </submittedName>
</protein>
<dbReference type="InterPro" id="IPR029063">
    <property type="entry name" value="SAM-dependent_MTases_sf"/>
</dbReference>
<reference evidence="5" key="1">
    <citation type="journal article" date="2020" name="Stud. Mycol.">
        <title>101 Dothideomycetes genomes: a test case for predicting lifestyles and emergence of pathogens.</title>
        <authorList>
            <person name="Haridas S."/>
            <person name="Albert R."/>
            <person name="Binder M."/>
            <person name="Bloem J."/>
            <person name="Labutti K."/>
            <person name="Salamov A."/>
            <person name="Andreopoulos B."/>
            <person name="Baker S."/>
            <person name="Barry K."/>
            <person name="Bills G."/>
            <person name="Bluhm B."/>
            <person name="Cannon C."/>
            <person name="Castanera R."/>
            <person name="Culley D."/>
            <person name="Daum C."/>
            <person name="Ezra D."/>
            <person name="Gonzalez J."/>
            <person name="Henrissat B."/>
            <person name="Kuo A."/>
            <person name="Liang C."/>
            <person name="Lipzen A."/>
            <person name="Lutzoni F."/>
            <person name="Magnuson J."/>
            <person name="Mondo S."/>
            <person name="Nolan M."/>
            <person name="Ohm R."/>
            <person name="Pangilinan J."/>
            <person name="Park H.-J."/>
            <person name="Ramirez L."/>
            <person name="Alfaro M."/>
            <person name="Sun H."/>
            <person name="Tritt A."/>
            <person name="Yoshinaga Y."/>
            <person name="Zwiers L.-H."/>
            <person name="Turgeon B."/>
            <person name="Goodwin S."/>
            <person name="Spatafora J."/>
            <person name="Crous P."/>
            <person name="Grigoriev I."/>
        </authorList>
    </citation>
    <scope>NUCLEOTIDE SEQUENCE</scope>
    <source>
        <strain evidence="5">CBS 207.26</strain>
    </source>
</reference>